<evidence type="ECO:0000259" key="6">
    <source>
        <dbReference type="Pfam" id="PF00251"/>
    </source>
</evidence>
<protein>
    <recommendedName>
        <fullName evidence="2">beta-fructofuranosidase</fullName>
        <ecNumber evidence="2">3.2.1.26</ecNumber>
    </recommendedName>
</protein>
<evidence type="ECO:0000256" key="4">
    <source>
        <dbReference type="ARBA" id="ARBA00023295"/>
    </source>
</evidence>
<evidence type="ECO:0000259" key="7">
    <source>
        <dbReference type="Pfam" id="PF08244"/>
    </source>
</evidence>
<evidence type="ECO:0000313" key="9">
    <source>
        <dbReference type="Proteomes" id="UP000680038"/>
    </source>
</evidence>
<keyword evidence="4 5" id="KW-0326">Glycosidase</keyword>
<dbReference type="GO" id="GO:0004564">
    <property type="term" value="F:beta-fructofuranosidase activity"/>
    <property type="evidence" value="ECO:0007669"/>
    <property type="project" value="UniProtKB-EC"/>
</dbReference>
<feature type="domain" description="Glycosyl hydrolase family 32 C-terminal" evidence="7">
    <location>
        <begin position="361"/>
        <end position="533"/>
    </location>
</feature>
<dbReference type="RefSeq" id="WP_215242312.1">
    <property type="nucleotide sequence ID" value="NZ_CAJRAF010000004.1"/>
</dbReference>
<dbReference type="GO" id="GO:0005975">
    <property type="term" value="P:carbohydrate metabolic process"/>
    <property type="evidence" value="ECO:0007669"/>
    <property type="project" value="InterPro"/>
</dbReference>
<dbReference type="PANTHER" id="PTHR43101">
    <property type="entry name" value="BETA-FRUCTOSIDASE"/>
    <property type="match status" value="1"/>
</dbReference>
<dbReference type="Gene3D" id="2.115.10.20">
    <property type="entry name" value="Glycosyl hydrolase domain, family 43"/>
    <property type="match status" value="1"/>
</dbReference>
<dbReference type="SUPFAM" id="SSF75005">
    <property type="entry name" value="Arabinanase/levansucrase/invertase"/>
    <property type="match status" value="1"/>
</dbReference>
<dbReference type="AlphaFoldDB" id="A0A916N8U4"/>
<evidence type="ECO:0000256" key="5">
    <source>
        <dbReference type="RuleBase" id="RU362110"/>
    </source>
</evidence>
<dbReference type="Proteomes" id="UP000680038">
    <property type="component" value="Unassembled WGS sequence"/>
</dbReference>
<dbReference type="InterPro" id="IPR023296">
    <property type="entry name" value="Glyco_hydro_beta-prop_sf"/>
</dbReference>
<evidence type="ECO:0000313" key="8">
    <source>
        <dbReference type="EMBL" id="CAG5018460.1"/>
    </source>
</evidence>
<reference evidence="8" key="1">
    <citation type="submission" date="2021-04" db="EMBL/GenBank/DDBJ databases">
        <authorList>
            <person name="Rodrigo-Torres L."/>
            <person name="Arahal R. D."/>
            <person name="Lucena T."/>
        </authorList>
    </citation>
    <scope>NUCLEOTIDE SEQUENCE</scope>
    <source>
        <strain evidence="8">CECT 9275</strain>
    </source>
</reference>
<dbReference type="EC" id="3.2.1.26" evidence="2"/>
<comment type="caution">
    <text evidence="8">The sequence shown here is derived from an EMBL/GenBank/DDBJ whole genome shotgun (WGS) entry which is preliminary data.</text>
</comment>
<evidence type="ECO:0000256" key="3">
    <source>
        <dbReference type="ARBA" id="ARBA00022801"/>
    </source>
</evidence>
<dbReference type="InterPro" id="IPR013148">
    <property type="entry name" value="Glyco_hydro_32_N"/>
</dbReference>
<dbReference type="CDD" id="cd08996">
    <property type="entry name" value="GH32_FFase"/>
    <property type="match status" value="1"/>
</dbReference>
<dbReference type="PANTHER" id="PTHR43101:SF1">
    <property type="entry name" value="BETA-FRUCTOSIDASE"/>
    <property type="match status" value="1"/>
</dbReference>
<keyword evidence="3 5" id="KW-0378">Hydrolase</keyword>
<name>A0A916N8U4_9BACT</name>
<dbReference type="InterPro" id="IPR013320">
    <property type="entry name" value="ConA-like_dom_sf"/>
</dbReference>
<dbReference type="InterPro" id="IPR051214">
    <property type="entry name" value="GH32_Enzymes"/>
</dbReference>
<dbReference type="Gene3D" id="2.60.120.560">
    <property type="entry name" value="Exo-inulinase, domain 1"/>
    <property type="match status" value="1"/>
</dbReference>
<dbReference type="Pfam" id="PF08244">
    <property type="entry name" value="Glyco_hydro_32C"/>
    <property type="match status" value="1"/>
</dbReference>
<dbReference type="SMART" id="SM00640">
    <property type="entry name" value="Glyco_32"/>
    <property type="match status" value="1"/>
</dbReference>
<dbReference type="SUPFAM" id="SSF49899">
    <property type="entry name" value="Concanavalin A-like lectins/glucanases"/>
    <property type="match status" value="1"/>
</dbReference>
<evidence type="ECO:0000256" key="1">
    <source>
        <dbReference type="ARBA" id="ARBA00009902"/>
    </source>
</evidence>
<organism evidence="8 9">
    <name type="scientific">Dyadobacter helix</name>
    <dbReference type="NCBI Taxonomy" id="2822344"/>
    <lineage>
        <taxon>Bacteria</taxon>
        <taxon>Pseudomonadati</taxon>
        <taxon>Bacteroidota</taxon>
        <taxon>Cytophagia</taxon>
        <taxon>Cytophagales</taxon>
        <taxon>Spirosomataceae</taxon>
        <taxon>Dyadobacter</taxon>
    </lineage>
</organism>
<keyword evidence="9" id="KW-1185">Reference proteome</keyword>
<evidence type="ECO:0000256" key="2">
    <source>
        <dbReference type="ARBA" id="ARBA00012758"/>
    </source>
</evidence>
<gene>
    <name evidence="8" type="primary">sacA</name>
    <name evidence="8" type="ORF">DYBT9275_06006</name>
</gene>
<dbReference type="InterPro" id="IPR001362">
    <property type="entry name" value="Glyco_hydro_32"/>
</dbReference>
<dbReference type="EMBL" id="CAJRAF010000004">
    <property type="protein sequence ID" value="CAG5018460.1"/>
    <property type="molecule type" value="Genomic_DNA"/>
</dbReference>
<dbReference type="Pfam" id="PF00251">
    <property type="entry name" value="Glyco_hydro_32N"/>
    <property type="match status" value="1"/>
</dbReference>
<comment type="similarity">
    <text evidence="1 5">Belongs to the glycosyl hydrolase 32 family.</text>
</comment>
<accession>A0A916N8U4</accession>
<dbReference type="InterPro" id="IPR013189">
    <property type="entry name" value="Glyco_hydro_32_C"/>
</dbReference>
<sequence>MSRRKFLQNITATSILAPLSVDHLLNQAEDKETGPLKTGNGQQALENAARNLRAKLFNDPLRPTYHFVSPEGDAYPFDPNGAIFWKGKYHLGYIYQHNDANGKRIHWWGHVISHDLFHWSSLPPMLTVEEKDPETGIFSGGAFLSREGVPHIVYHGTEAGNCIAKAADDDLIRWEKFETNPVLPIKKGGSLTERKDDNSSNAWDPHIWLEGDTYYQISGGNPAALFKSQNLKDWQYTGTFMDETKRMRNDTEDWSCPDFFKLGKKYVAVAISHNLGTQYYIGDFVNERFVPEKHERMNWYGGTFFAPETLIDDKGRRILWGWVLERRDYKDVQGWSGTMSLPRVLTLSEQGNMVISPPDEVKLLRYNPKTADKITLAGNGKVVPVREFAGNTIELHGTFSSKGTGAFGFKVLCSPDGKEETIIKYDPVKKEIIIDYVNSASPGNVKFPSYCMMGYLDKSVPEYVSEQRAPLALKPGEDLKLEIFIDKSIIEVFANRRLCVTQRVYPTRSDSTGVSLYSEGSGVVKVSELRCWDMAKTNFV</sequence>
<feature type="domain" description="Glycosyl hydrolase family 32 N-terminal" evidence="6">
    <location>
        <begin position="78"/>
        <end position="357"/>
    </location>
</feature>
<proteinExistence type="inferred from homology"/>